<protein>
    <submittedName>
        <fullName evidence="1">Similar to An18g00740</fullName>
    </submittedName>
</protein>
<evidence type="ECO:0000313" key="2">
    <source>
        <dbReference type="Proteomes" id="UP000075230"/>
    </source>
</evidence>
<evidence type="ECO:0000313" key="1">
    <source>
        <dbReference type="EMBL" id="GAT29465.1"/>
    </source>
</evidence>
<dbReference type="Proteomes" id="UP000075230">
    <property type="component" value="Unassembled WGS sequence"/>
</dbReference>
<organism evidence="1 2">
    <name type="scientific">Aspergillus kawachii</name>
    <name type="common">White koji mold</name>
    <name type="synonym">Aspergillus awamori var. kawachi</name>
    <dbReference type="NCBI Taxonomy" id="1069201"/>
    <lineage>
        <taxon>Eukaryota</taxon>
        <taxon>Fungi</taxon>
        <taxon>Dikarya</taxon>
        <taxon>Ascomycota</taxon>
        <taxon>Pezizomycotina</taxon>
        <taxon>Eurotiomycetes</taxon>
        <taxon>Eurotiomycetidae</taxon>
        <taxon>Eurotiales</taxon>
        <taxon>Aspergillaceae</taxon>
        <taxon>Aspergillus</taxon>
        <taxon>Aspergillus subgen. Circumdati</taxon>
    </lineage>
</organism>
<name>A0A146FVB9_ASPKA</name>
<reference evidence="2" key="2">
    <citation type="submission" date="2016-02" db="EMBL/GenBank/DDBJ databases">
        <title>Genome sequencing of Aspergillus luchuensis NBRC 4314.</title>
        <authorList>
            <person name="Yamada O."/>
        </authorList>
    </citation>
    <scope>NUCLEOTIDE SEQUENCE [LARGE SCALE GENOMIC DNA]</scope>
    <source>
        <strain evidence="2">RIB 2604</strain>
    </source>
</reference>
<accession>A0A146FVB9</accession>
<sequence>MNCGMSRGSNHATELAEIHSCSEIQGIVALTLKPSRVARQSLLHSDYVLAPGFVVLDCSHVLNE</sequence>
<reference evidence="1 2" key="1">
    <citation type="journal article" date="2016" name="DNA Res.">
        <title>Genome sequence of Aspergillus luchuensis NBRC 4314.</title>
        <authorList>
            <person name="Yamada O."/>
            <person name="Machida M."/>
            <person name="Hosoyama A."/>
            <person name="Goto M."/>
            <person name="Takahashi T."/>
            <person name="Futagami T."/>
            <person name="Yamagata Y."/>
            <person name="Takeuchi M."/>
            <person name="Kobayashi T."/>
            <person name="Koike H."/>
            <person name="Abe K."/>
            <person name="Asai K."/>
            <person name="Arita M."/>
            <person name="Fujita N."/>
            <person name="Fukuda K."/>
            <person name="Higa K."/>
            <person name="Horikawa H."/>
            <person name="Ishikawa T."/>
            <person name="Jinno K."/>
            <person name="Kato Y."/>
            <person name="Kirimura K."/>
            <person name="Mizutani O."/>
            <person name="Nakasone K."/>
            <person name="Sano M."/>
            <person name="Shiraishi Y."/>
            <person name="Tsukahara M."/>
            <person name="Gomi K."/>
        </authorList>
    </citation>
    <scope>NUCLEOTIDE SEQUENCE [LARGE SCALE GENOMIC DNA]</scope>
    <source>
        <strain evidence="1 2">RIB 2604</strain>
    </source>
</reference>
<comment type="caution">
    <text evidence="1">The sequence shown here is derived from an EMBL/GenBank/DDBJ whole genome shotgun (WGS) entry which is preliminary data.</text>
</comment>
<proteinExistence type="predicted"/>
<gene>
    <name evidence="1" type="ORF">RIB2604_02903390</name>
</gene>
<dbReference type="AlphaFoldDB" id="A0A146FVB9"/>
<dbReference type="EMBL" id="BCWF01000028">
    <property type="protein sequence ID" value="GAT29465.1"/>
    <property type="molecule type" value="Genomic_DNA"/>
</dbReference>